<comment type="subunit">
    <text evidence="6">Part of the ribosomal stalk of the 50S ribosomal subunit. The N-terminus interacts with L11 and the large rRNA to form the base of the stalk. The C-terminus forms an elongated spine to which L12 dimers bind in a sequential fashion forming a multimeric L10(L12)X complex.</text>
</comment>
<dbReference type="Gene3D" id="3.30.70.1730">
    <property type="match status" value="1"/>
</dbReference>
<evidence type="ECO:0000256" key="5">
    <source>
        <dbReference type="ARBA" id="ARBA00035202"/>
    </source>
</evidence>
<keyword evidence="8" id="KW-1185">Reference proteome</keyword>
<evidence type="ECO:0000256" key="3">
    <source>
        <dbReference type="ARBA" id="ARBA00022980"/>
    </source>
</evidence>
<evidence type="ECO:0000313" key="7">
    <source>
        <dbReference type="EMBL" id="KAA5801092.1"/>
    </source>
</evidence>
<evidence type="ECO:0000256" key="6">
    <source>
        <dbReference type="HAMAP-Rule" id="MF_00362"/>
    </source>
</evidence>
<dbReference type="AlphaFoldDB" id="A0A5M6Z8V4"/>
<comment type="function">
    <text evidence="1 6">Forms part of the ribosomal stalk, playing a central role in the interaction of the ribosome with GTP-bound translation factors.</text>
</comment>
<keyword evidence="6" id="KW-0699">rRNA-binding</keyword>
<dbReference type="PROSITE" id="PS01109">
    <property type="entry name" value="RIBOSOMAL_L10"/>
    <property type="match status" value="1"/>
</dbReference>
<gene>
    <name evidence="6" type="primary">rplJ</name>
    <name evidence="7" type="ORF">F1654_13665</name>
</gene>
<dbReference type="PANTHER" id="PTHR11560">
    <property type="entry name" value="39S RIBOSOMAL PROTEIN L10, MITOCHONDRIAL"/>
    <property type="match status" value="1"/>
</dbReference>
<dbReference type="EMBL" id="VWOJ01000005">
    <property type="protein sequence ID" value="KAA5801092.1"/>
    <property type="molecule type" value="Genomic_DNA"/>
</dbReference>
<dbReference type="Gene3D" id="6.10.250.290">
    <property type="match status" value="1"/>
</dbReference>
<dbReference type="Proteomes" id="UP000325122">
    <property type="component" value="Unassembled WGS sequence"/>
</dbReference>
<evidence type="ECO:0000256" key="2">
    <source>
        <dbReference type="ARBA" id="ARBA00008889"/>
    </source>
</evidence>
<keyword evidence="6" id="KW-0694">RNA-binding</keyword>
<evidence type="ECO:0000256" key="1">
    <source>
        <dbReference type="ARBA" id="ARBA00002633"/>
    </source>
</evidence>
<dbReference type="NCBIfam" id="NF000955">
    <property type="entry name" value="PRK00099.1-1"/>
    <property type="match status" value="1"/>
</dbReference>
<dbReference type="GO" id="GO:0070180">
    <property type="term" value="F:large ribosomal subunit rRNA binding"/>
    <property type="evidence" value="ECO:0007669"/>
    <property type="project" value="UniProtKB-UniRule"/>
</dbReference>
<dbReference type="GO" id="GO:0015934">
    <property type="term" value="C:large ribosomal subunit"/>
    <property type="evidence" value="ECO:0007669"/>
    <property type="project" value="InterPro"/>
</dbReference>
<protein>
    <recommendedName>
        <fullName evidence="5 6">Large ribosomal subunit protein uL10</fullName>
    </recommendedName>
</protein>
<keyword evidence="4 6" id="KW-0687">Ribonucleoprotein</keyword>
<accession>A0A5M6Z8V4</accession>
<dbReference type="SUPFAM" id="SSF160369">
    <property type="entry name" value="Ribosomal protein L10-like"/>
    <property type="match status" value="1"/>
</dbReference>
<dbReference type="InterPro" id="IPR001790">
    <property type="entry name" value="Ribosomal_uL10"/>
</dbReference>
<reference evidence="7 8" key="1">
    <citation type="submission" date="2019-09" db="EMBL/GenBank/DDBJ databases">
        <authorList>
            <person name="Kevbrin V."/>
            <person name="Grouzdev D.S."/>
        </authorList>
    </citation>
    <scope>NUCLEOTIDE SEQUENCE [LARGE SCALE GENOMIC DNA]</scope>
    <source>
        <strain evidence="7 8">G-192</strain>
    </source>
</reference>
<dbReference type="InterPro" id="IPR022973">
    <property type="entry name" value="Ribosomal_uL10_bac"/>
</dbReference>
<comment type="caution">
    <text evidence="7">The sequence shown here is derived from an EMBL/GenBank/DDBJ whole genome shotgun (WGS) entry which is preliminary data.</text>
</comment>
<sequence>MDRTTKVAAVEELTEIFSASGSVVLARYSGLTVAEMTKLRGDLRAKGGRLKVVRNRLAKIALKGQKGEGAADMFQGPIAIAFSEDFTAAPKVAIEFAKSNPKFEIIGGFMEENVFGDAKGVEELSKMPSREELIGAIVGRLMGQASEIVSRLNAPGSTLAGQIEAIREQAAS</sequence>
<dbReference type="RefSeq" id="WP_150024111.1">
    <property type="nucleotide sequence ID" value="NZ_VWOJ01000005.1"/>
</dbReference>
<evidence type="ECO:0000313" key="8">
    <source>
        <dbReference type="Proteomes" id="UP000325122"/>
    </source>
</evidence>
<comment type="similarity">
    <text evidence="2 6">Belongs to the universal ribosomal protein uL10 family.</text>
</comment>
<dbReference type="InterPro" id="IPR047865">
    <property type="entry name" value="Ribosomal_uL10_bac_type"/>
</dbReference>
<keyword evidence="3 6" id="KW-0689">Ribosomal protein</keyword>
<dbReference type="InterPro" id="IPR043141">
    <property type="entry name" value="Ribosomal_uL10-like_sf"/>
</dbReference>
<evidence type="ECO:0000256" key="4">
    <source>
        <dbReference type="ARBA" id="ARBA00023274"/>
    </source>
</evidence>
<dbReference type="CDD" id="cd05797">
    <property type="entry name" value="Ribosomal_L10"/>
    <property type="match status" value="1"/>
</dbReference>
<dbReference type="HAMAP" id="MF_00362">
    <property type="entry name" value="Ribosomal_uL10"/>
    <property type="match status" value="1"/>
</dbReference>
<dbReference type="Pfam" id="PF00466">
    <property type="entry name" value="Ribosomal_L10"/>
    <property type="match status" value="1"/>
</dbReference>
<name>A0A5M6Z8V4_9PROT</name>
<proteinExistence type="inferred from homology"/>
<organism evidence="7 8">
    <name type="scientific">Alkalicaulis satelles</name>
    <dbReference type="NCBI Taxonomy" id="2609175"/>
    <lineage>
        <taxon>Bacteria</taxon>
        <taxon>Pseudomonadati</taxon>
        <taxon>Pseudomonadota</taxon>
        <taxon>Alphaproteobacteria</taxon>
        <taxon>Maricaulales</taxon>
        <taxon>Maricaulaceae</taxon>
        <taxon>Alkalicaulis</taxon>
    </lineage>
</organism>
<dbReference type="GO" id="GO:0006412">
    <property type="term" value="P:translation"/>
    <property type="evidence" value="ECO:0007669"/>
    <property type="project" value="UniProtKB-UniRule"/>
</dbReference>
<dbReference type="GO" id="GO:0003735">
    <property type="term" value="F:structural constituent of ribosome"/>
    <property type="evidence" value="ECO:0007669"/>
    <property type="project" value="InterPro"/>
</dbReference>
<dbReference type="InterPro" id="IPR002363">
    <property type="entry name" value="Ribosomal_uL10_CS_bac"/>
</dbReference>